<comment type="pathway">
    <text evidence="3 4">Cofactor biosynthesis; coenzyme A biosynthesis; CoA from (R)-pantothenate: step 2/5.</text>
</comment>
<keyword evidence="3 4" id="KW-0288">FMN</keyword>
<dbReference type="Gene3D" id="3.40.50.1950">
    <property type="entry name" value="Flavin prenyltransferase-like"/>
    <property type="match status" value="1"/>
</dbReference>
<dbReference type="GO" id="GO:0004632">
    <property type="term" value="F:phosphopantothenate--cysteine ligase activity"/>
    <property type="evidence" value="ECO:0007669"/>
    <property type="project" value="UniProtKB-UniRule"/>
</dbReference>
<evidence type="ECO:0000313" key="7">
    <source>
        <dbReference type="EMBL" id="RHD57353.1"/>
    </source>
</evidence>
<dbReference type="HAMAP" id="MF_02225">
    <property type="entry name" value="CoaBC"/>
    <property type="match status" value="1"/>
</dbReference>
<feature type="active site" description="Proton donor" evidence="3">
    <location>
        <position position="154"/>
    </location>
</feature>
<evidence type="ECO:0000256" key="4">
    <source>
        <dbReference type="RuleBase" id="RU364078"/>
    </source>
</evidence>
<keyword evidence="1 3" id="KW-0210">Decarboxylase</keyword>
<dbReference type="GO" id="GO:0015937">
    <property type="term" value="P:coenzyme A biosynthetic process"/>
    <property type="evidence" value="ECO:0007669"/>
    <property type="project" value="UniProtKB-UniRule"/>
</dbReference>
<evidence type="ECO:0000256" key="3">
    <source>
        <dbReference type="HAMAP-Rule" id="MF_02225"/>
    </source>
</evidence>
<comment type="function">
    <text evidence="4">Catalyzes two steps in the biosynthesis of coenzyme A. In the first step cysteine is conjugated to 4'-phosphopantothenate to form 4-phosphopantothenoylcysteine, in the latter compound is decarboxylated to form 4'-phosphopantotheine.</text>
</comment>
<dbReference type="GO" id="GO:0010181">
    <property type="term" value="F:FMN binding"/>
    <property type="evidence" value="ECO:0007669"/>
    <property type="project" value="UniProtKB-UniRule"/>
</dbReference>
<comment type="caution">
    <text evidence="3">Lacks conserved residue(s) required for the propagation of feature annotation.</text>
</comment>
<dbReference type="GO" id="GO:0004633">
    <property type="term" value="F:phosphopantothenoylcysteine decarboxylase activity"/>
    <property type="evidence" value="ECO:0007669"/>
    <property type="project" value="UniProtKB-UniRule"/>
</dbReference>
<evidence type="ECO:0000259" key="5">
    <source>
        <dbReference type="Pfam" id="PF02441"/>
    </source>
</evidence>
<dbReference type="Proteomes" id="UP000286050">
    <property type="component" value="Unassembled WGS sequence"/>
</dbReference>
<reference evidence="7 8" key="1">
    <citation type="submission" date="2018-08" db="EMBL/GenBank/DDBJ databases">
        <title>A genome reference for cultivated species of the human gut microbiota.</title>
        <authorList>
            <person name="Zou Y."/>
            <person name="Xue W."/>
            <person name="Luo G."/>
        </authorList>
    </citation>
    <scope>NUCLEOTIDE SEQUENCE [LARGE SCALE GENOMIC DNA]</scope>
    <source>
        <strain evidence="7 8">AM30-5LB</strain>
    </source>
</reference>
<keyword evidence="3" id="KW-0460">Magnesium</keyword>
<proteinExistence type="inferred from homology"/>
<keyword evidence="3" id="KW-0479">Metal-binding</keyword>
<sequence length="394" mass="41551">MPKTVLVCVTGCIAAYKSCEIVRLLQKAGVRVKVCMTEHATAFVGPTTFRALTHEEVAIDLFDNPSDPIHHISLAKEPDAVLVAPATANVIAKMAHGLADDLMSTTLLATDAPIVVAPAMNVGMWTAAATQENVATLAARGCEIVYPATGYLACGDTGQGKLAEVEAIVDRTLAVLGRSDILAGEHVLITAGGTREAIDPVRYIGNRSSGKMGYALARAARDMGASVTLVSAPTALQAPQGVRVVRVESAAEMHTEVERAFEDATMLVCAAAVADYTPTTVASEKLSKADGELTSVPLVKTRDILADMSSKKGDRVVIGFAAETNDLSRRAVDKLARKGCDAIVANDVSRSESTFGSDTDAVLWVTGEGTEEIPCMDKQYLAYELLKRAKSLKS</sequence>
<dbReference type="Pfam" id="PF02441">
    <property type="entry name" value="Flavoprotein"/>
    <property type="match status" value="1"/>
</dbReference>
<comment type="pathway">
    <text evidence="3 4">Cofactor biosynthesis; coenzyme A biosynthesis; CoA from (R)-pantothenate: step 3/5.</text>
</comment>
<comment type="catalytic activity">
    <reaction evidence="3 4">
        <text>(R)-4'-phosphopantothenate + L-cysteine + CTP = N-[(R)-4-phosphopantothenoyl]-L-cysteine + CMP + diphosphate + H(+)</text>
        <dbReference type="Rhea" id="RHEA:19397"/>
        <dbReference type="ChEBI" id="CHEBI:10986"/>
        <dbReference type="ChEBI" id="CHEBI:15378"/>
        <dbReference type="ChEBI" id="CHEBI:33019"/>
        <dbReference type="ChEBI" id="CHEBI:35235"/>
        <dbReference type="ChEBI" id="CHEBI:37563"/>
        <dbReference type="ChEBI" id="CHEBI:59458"/>
        <dbReference type="ChEBI" id="CHEBI:60377"/>
        <dbReference type="EC" id="6.3.2.5"/>
    </reaction>
</comment>
<comment type="caution">
    <text evidence="7">The sequence shown here is derived from an EMBL/GenBank/DDBJ whole genome shotgun (WGS) entry which is preliminary data.</text>
</comment>
<dbReference type="Gene3D" id="3.40.50.10300">
    <property type="entry name" value="CoaB-like"/>
    <property type="match status" value="1"/>
</dbReference>
<feature type="binding site" evidence="3">
    <location>
        <position position="334"/>
    </location>
    <ligand>
        <name>CTP</name>
        <dbReference type="ChEBI" id="CHEBI:37563"/>
    </ligand>
</feature>
<comment type="cofactor">
    <cofactor evidence="3">
        <name>FMN</name>
        <dbReference type="ChEBI" id="CHEBI:58210"/>
    </cofactor>
    <text evidence="3">Binds 1 FMN per subunit.</text>
</comment>
<dbReference type="SUPFAM" id="SSF102645">
    <property type="entry name" value="CoaB-like"/>
    <property type="match status" value="1"/>
</dbReference>
<keyword evidence="3 4" id="KW-0436">Ligase</keyword>
<feature type="binding site" evidence="3">
    <location>
        <position position="285"/>
    </location>
    <ligand>
        <name>CTP</name>
        <dbReference type="ChEBI" id="CHEBI:37563"/>
    </ligand>
</feature>
<dbReference type="PANTHER" id="PTHR14359">
    <property type="entry name" value="HOMO-OLIGOMERIC FLAVIN CONTAINING CYS DECARBOXYLASE FAMILY"/>
    <property type="match status" value="1"/>
</dbReference>
<name>A0A414FZP1_9ACTN</name>
<dbReference type="InterPro" id="IPR003382">
    <property type="entry name" value="Flavoprotein"/>
</dbReference>
<feature type="domain" description="DNA/pantothenate metabolism flavoprotein C-terminal" evidence="6">
    <location>
        <begin position="182"/>
        <end position="390"/>
    </location>
</feature>
<feature type="binding site" evidence="3">
    <location>
        <position position="275"/>
    </location>
    <ligand>
        <name>CTP</name>
        <dbReference type="ChEBI" id="CHEBI:37563"/>
    </ligand>
</feature>
<dbReference type="RefSeq" id="WP_118271169.1">
    <property type="nucleotide sequence ID" value="NZ_JAQECN010000001.1"/>
</dbReference>
<gene>
    <name evidence="3 7" type="primary">coaBC</name>
    <name evidence="7" type="ORF">DW787_00440</name>
</gene>
<comment type="catalytic activity">
    <reaction evidence="3 4">
        <text>N-[(R)-4-phosphopantothenoyl]-L-cysteine + H(+) = (R)-4'-phosphopantetheine + CO2</text>
        <dbReference type="Rhea" id="RHEA:16793"/>
        <dbReference type="ChEBI" id="CHEBI:15378"/>
        <dbReference type="ChEBI" id="CHEBI:16526"/>
        <dbReference type="ChEBI" id="CHEBI:59458"/>
        <dbReference type="ChEBI" id="CHEBI:61723"/>
        <dbReference type="EC" id="4.1.1.36"/>
    </reaction>
</comment>
<dbReference type="InterPro" id="IPR007085">
    <property type="entry name" value="DNA/pantothenate-metab_flavo_C"/>
</dbReference>
<dbReference type="GO" id="GO:0046872">
    <property type="term" value="F:metal ion binding"/>
    <property type="evidence" value="ECO:0007669"/>
    <property type="project" value="UniProtKB-KW"/>
</dbReference>
<dbReference type="Pfam" id="PF04127">
    <property type="entry name" value="DFP"/>
    <property type="match status" value="1"/>
</dbReference>
<keyword evidence="3" id="KW-0511">Multifunctional enzyme</keyword>
<dbReference type="AlphaFoldDB" id="A0A414FZP1"/>
<dbReference type="EMBL" id="QSJI01000001">
    <property type="protein sequence ID" value="RHD57353.1"/>
    <property type="molecule type" value="Genomic_DNA"/>
</dbReference>
<accession>A0A414FZP1</accession>
<dbReference type="InterPro" id="IPR005252">
    <property type="entry name" value="CoaBC"/>
</dbReference>
<keyword evidence="2 3" id="KW-0456">Lyase</keyword>
<feature type="binding site" evidence="3">
    <location>
        <position position="338"/>
    </location>
    <ligand>
        <name>CTP</name>
        <dbReference type="ChEBI" id="CHEBI:37563"/>
    </ligand>
</feature>
<organism evidence="7 8">
    <name type="scientific">Collinsella intestinalis</name>
    <dbReference type="NCBI Taxonomy" id="147207"/>
    <lineage>
        <taxon>Bacteria</taxon>
        <taxon>Bacillati</taxon>
        <taxon>Actinomycetota</taxon>
        <taxon>Coriobacteriia</taxon>
        <taxon>Coriobacteriales</taxon>
        <taxon>Coriobacteriaceae</taxon>
        <taxon>Collinsella</taxon>
    </lineage>
</organism>
<dbReference type="SUPFAM" id="SSF52507">
    <property type="entry name" value="Homo-oligomeric flavin-containing Cys decarboxylases, HFCD"/>
    <property type="match status" value="1"/>
</dbReference>
<feature type="domain" description="Flavoprotein" evidence="5">
    <location>
        <begin position="3"/>
        <end position="174"/>
    </location>
</feature>
<feature type="region of interest" description="Phosphopantothenoylcysteine decarboxylase" evidence="3">
    <location>
        <begin position="1"/>
        <end position="186"/>
    </location>
</feature>
<dbReference type="PANTHER" id="PTHR14359:SF6">
    <property type="entry name" value="PHOSPHOPANTOTHENOYLCYSTEINE DECARBOXYLASE"/>
    <property type="match status" value="1"/>
</dbReference>
<comment type="similarity">
    <text evidence="3 4">In the N-terminal section; belongs to the HFCD (homo-oligomeric flavin containing Cys decarboxylase) superfamily.</text>
</comment>
<protein>
    <recommendedName>
        <fullName evidence="3">Coenzyme A biosynthesis bifunctional protein CoaBC</fullName>
    </recommendedName>
    <alternativeName>
        <fullName evidence="3">DNA/pantothenate metabolism flavoprotein</fullName>
    </alternativeName>
    <alternativeName>
        <fullName evidence="3">Phosphopantothenoylcysteine synthetase/decarboxylase</fullName>
        <shortName evidence="3">PPCS-PPCDC</shortName>
    </alternativeName>
    <domain>
        <recommendedName>
            <fullName evidence="3">Phosphopantothenoylcysteine decarboxylase</fullName>
            <shortName evidence="3">PPC decarboxylase</shortName>
            <shortName evidence="3">PPC-DC</shortName>
            <ecNumber evidence="3">4.1.1.36</ecNumber>
        </recommendedName>
        <alternativeName>
            <fullName evidence="3">CoaC</fullName>
        </alternativeName>
    </domain>
    <domain>
        <recommendedName>
            <fullName evidence="3">Phosphopantothenate--cysteine ligase</fullName>
            <ecNumber evidence="3">6.3.2.5</ecNumber>
        </recommendedName>
        <alternativeName>
            <fullName evidence="3">CoaB</fullName>
        </alternativeName>
        <alternativeName>
            <fullName evidence="3">Phosphopantothenoylcysteine synthetase</fullName>
            <shortName evidence="3">PPC synthetase</shortName>
            <shortName evidence="3">PPC-S</shortName>
        </alternativeName>
    </domain>
</protein>
<dbReference type="InterPro" id="IPR036551">
    <property type="entry name" value="Flavin_trans-like"/>
</dbReference>
<comment type="similarity">
    <text evidence="3 4">In the C-terminal section; belongs to the PPC synthetase family.</text>
</comment>
<evidence type="ECO:0000256" key="2">
    <source>
        <dbReference type="ARBA" id="ARBA00023239"/>
    </source>
</evidence>
<evidence type="ECO:0000256" key="1">
    <source>
        <dbReference type="ARBA" id="ARBA00022793"/>
    </source>
</evidence>
<dbReference type="InterPro" id="IPR035929">
    <property type="entry name" value="CoaB-like_sf"/>
</dbReference>
<dbReference type="EC" id="6.3.2.5" evidence="3"/>
<keyword evidence="3 4" id="KW-0285">Flavoprotein</keyword>
<dbReference type="GO" id="GO:0015941">
    <property type="term" value="P:pantothenate catabolic process"/>
    <property type="evidence" value="ECO:0007669"/>
    <property type="project" value="InterPro"/>
</dbReference>
<dbReference type="GO" id="GO:0071513">
    <property type="term" value="C:phosphopantothenoylcysteine decarboxylase complex"/>
    <property type="evidence" value="ECO:0007669"/>
    <property type="project" value="TreeGrafter"/>
</dbReference>
<dbReference type="UniPathway" id="UPA00241">
    <property type="reaction ID" value="UER00353"/>
</dbReference>
<dbReference type="NCBIfam" id="TIGR00521">
    <property type="entry name" value="coaBC_dfp"/>
    <property type="match status" value="1"/>
</dbReference>
<dbReference type="EC" id="4.1.1.36" evidence="3"/>
<evidence type="ECO:0000259" key="6">
    <source>
        <dbReference type="Pfam" id="PF04127"/>
    </source>
</evidence>
<comment type="cofactor">
    <cofactor evidence="3">
        <name>Mg(2+)</name>
        <dbReference type="ChEBI" id="CHEBI:18420"/>
    </cofactor>
</comment>
<feature type="region of interest" description="Phosphopantothenate--cysteine ligase" evidence="3">
    <location>
        <begin position="187"/>
        <end position="394"/>
    </location>
</feature>
<evidence type="ECO:0000313" key="8">
    <source>
        <dbReference type="Proteomes" id="UP000286050"/>
    </source>
</evidence>
<comment type="function">
    <text evidence="3">Catalyzes two sequential steps in the biosynthesis of coenzyme A. In the first step cysteine is conjugated to 4'-phosphopantothenate to form 4-phosphopantothenoylcysteine. In the second step the latter compound is decarboxylated to form 4'-phosphopantotheine.</text>
</comment>
<feature type="binding site" evidence="3">
    <location>
        <position position="320"/>
    </location>
    <ligand>
        <name>CTP</name>
        <dbReference type="ChEBI" id="CHEBI:37563"/>
    </ligand>
</feature>